<keyword evidence="18" id="KW-1185">Reference proteome</keyword>
<dbReference type="EMBL" id="CP044205">
    <property type="protein sequence ID" value="QFY44048.1"/>
    <property type="molecule type" value="Genomic_DNA"/>
</dbReference>
<dbReference type="HAMAP" id="MF_00969">
    <property type="entry name" value="TRCF"/>
    <property type="match status" value="1"/>
</dbReference>
<dbReference type="FunFam" id="3.40.50.300:FF:000546">
    <property type="entry name" value="Transcription-repair-coupling factor"/>
    <property type="match status" value="1"/>
</dbReference>
<evidence type="ECO:0000256" key="12">
    <source>
        <dbReference type="ARBA" id="ARBA00070128"/>
    </source>
</evidence>
<dbReference type="Pfam" id="PF02559">
    <property type="entry name" value="CarD_TRCF_RID"/>
    <property type="match status" value="1"/>
</dbReference>
<comment type="subcellular location">
    <subcellularLocation>
        <location evidence="1 13">Cytoplasm</location>
    </subcellularLocation>
</comment>
<dbReference type="InterPro" id="IPR004576">
    <property type="entry name" value="Mfd"/>
</dbReference>
<keyword evidence="8 13" id="KW-0238">DNA-binding</keyword>
<evidence type="ECO:0000259" key="16">
    <source>
        <dbReference type="PROSITE" id="PS51194"/>
    </source>
</evidence>
<dbReference type="PROSITE" id="PS51192">
    <property type="entry name" value="HELICASE_ATP_BIND_1"/>
    <property type="match status" value="1"/>
</dbReference>
<dbReference type="GO" id="GO:0016787">
    <property type="term" value="F:hydrolase activity"/>
    <property type="evidence" value="ECO:0007669"/>
    <property type="project" value="UniProtKB-KW"/>
</dbReference>
<dbReference type="InterPro" id="IPR047112">
    <property type="entry name" value="RecG/Mfd"/>
</dbReference>
<dbReference type="AlphaFoldDB" id="A0A5Q0BPN7"/>
<dbReference type="Pfam" id="PF03461">
    <property type="entry name" value="TRCF"/>
    <property type="match status" value="1"/>
</dbReference>
<keyword evidence="6" id="KW-0347">Helicase</keyword>
<dbReference type="SMART" id="SM00490">
    <property type="entry name" value="HELICc"/>
    <property type="match status" value="1"/>
</dbReference>
<feature type="domain" description="Helicase C-terminal" evidence="16">
    <location>
        <begin position="808"/>
        <end position="962"/>
    </location>
</feature>
<gene>
    <name evidence="13" type="primary">mfd</name>
    <name evidence="17" type="ORF">F6R98_16580</name>
</gene>
<evidence type="ECO:0000256" key="5">
    <source>
        <dbReference type="ARBA" id="ARBA00022801"/>
    </source>
</evidence>
<evidence type="ECO:0000256" key="6">
    <source>
        <dbReference type="ARBA" id="ARBA00022806"/>
    </source>
</evidence>
<dbReference type="Pfam" id="PF21132">
    <property type="entry name" value="MFD_D3"/>
    <property type="match status" value="1"/>
</dbReference>
<dbReference type="NCBIfam" id="NF007966">
    <property type="entry name" value="PRK10689.1"/>
    <property type="match status" value="1"/>
</dbReference>
<dbReference type="GO" id="GO:0006355">
    <property type="term" value="P:regulation of DNA-templated transcription"/>
    <property type="evidence" value="ECO:0007669"/>
    <property type="project" value="UniProtKB-UniRule"/>
</dbReference>
<proteinExistence type="inferred from homology"/>
<dbReference type="Proteomes" id="UP000325755">
    <property type="component" value="Chromosome"/>
</dbReference>
<keyword evidence="4 13" id="KW-0227">DNA damage</keyword>
<dbReference type="SMART" id="SM00487">
    <property type="entry name" value="DEXDc"/>
    <property type="match status" value="1"/>
</dbReference>
<keyword evidence="2 13" id="KW-0963">Cytoplasm</keyword>
<protein>
    <recommendedName>
        <fullName evidence="12 13">Transcription-repair-coupling factor</fullName>
        <shortName evidence="13">TRCF</shortName>
        <ecNumber evidence="13">3.6.4.-</ecNumber>
    </recommendedName>
</protein>
<feature type="domain" description="Helicase ATP-binding" evidence="15">
    <location>
        <begin position="626"/>
        <end position="787"/>
    </location>
</feature>
<evidence type="ECO:0000256" key="9">
    <source>
        <dbReference type="ARBA" id="ARBA00023204"/>
    </source>
</evidence>
<dbReference type="PROSITE" id="PS51194">
    <property type="entry name" value="HELICASE_CTER"/>
    <property type="match status" value="1"/>
</dbReference>
<keyword evidence="7 13" id="KW-0067">ATP-binding</keyword>
<dbReference type="InterPro" id="IPR037235">
    <property type="entry name" value="TRCF-like_C_D7"/>
</dbReference>
<dbReference type="Gene3D" id="2.40.10.170">
    <property type="match status" value="1"/>
</dbReference>
<dbReference type="SMART" id="SM00982">
    <property type="entry name" value="TRCF"/>
    <property type="match status" value="1"/>
</dbReference>
<dbReference type="KEGG" id="mmob:F6R98_16580"/>
<dbReference type="Pfam" id="PF00270">
    <property type="entry name" value="DEAD"/>
    <property type="match status" value="1"/>
</dbReference>
<evidence type="ECO:0000259" key="15">
    <source>
        <dbReference type="PROSITE" id="PS51192"/>
    </source>
</evidence>
<dbReference type="EC" id="3.6.4.-" evidence="13"/>
<dbReference type="GO" id="GO:0003678">
    <property type="term" value="F:DNA helicase activity"/>
    <property type="evidence" value="ECO:0007669"/>
    <property type="project" value="TreeGrafter"/>
</dbReference>
<dbReference type="FunFam" id="3.40.50.300:FF:000300">
    <property type="entry name" value="Transcription-repair-coupling factor"/>
    <property type="match status" value="1"/>
</dbReference>
<dbReference type="SMART" id="SM01058">
    <property type="entry name" value="CarD_TRCF"/>
    <property type="match status" value="1"/>
</dbReference>
<dbReference type="SUPFAM" id="SSF141259">
    <property type="entry name" value="CarD-like"/>
    <property type="match status" value="1"/>
</dbReference>
<dbReference type="Gene3D" id="3.40.50.11180">
    <property type="match status" value="1"/>
</dbReference>
<dbReference type="SUPFAM" id="SSF52540">
    <property type="entry name" value="P-loop containing nucleoside triphosphate hydrolases"/>
    <property type="match status" value="4"/>
</dbReference>
<dbReference type="InterPro" id="IPR014001">
    <property type="entry name" value="Helicase_ATP-bd"/>
</dbReference>
<keyword evidence="14" id="KW-0175">Coiled coil</keyword>
<dbReference type="Pfam" id="PF00271">
    <property type="entry name" value="Helicase_C"/>
    <property type="match status" value="1"/>
</dbReference>
<comment type="function">
    <text evidence="13">Couples transcription and DNA repair by recognizing RNA polymerase (RNAP) stalled at DNA lesions. Mediates ATP-dependent release of RNAP and its truncated transcript from the DNA, and recruitment of nucleotide excision repair machinery to the damaged site.</text>
</comment>
<name>A0A5Q0BPN7_9GAMM</name>
<dbReference type="PANTHER" id="PTHR47964">
    <property type="entry name" value="ATP-DEPENDENT DNA HELICASE HOMOLOG RECG, CHLOROPLASTIC"/>
    <property type="match status" value="1"/>
</dbReference>
<dbReference type="InterPro" id="IPR011545">
    <property type="entry name" value="DEAD/DEAH_box_helicase_dom"/>
</dbReference>
<dbReference type="GO" id="GO:0005524">
    <property type="term" value="F:ATP binding"/>
    <property type="evidence" value="ECO:0007669"/>
    <property type="project" value="UniProtKB-UniRule"/>
</dbReference>
<dbReference type="PANTHER" id="PTHR47964:SF1">
    <property type="entry name" value="ATP-DEPENDENT DNA HELICASE HOMOLOG RECG, CHLOROPLASTIC"/>
    <property type="match status" value="1"/>
</dbReference>
<organism evidence="17 18">
    <name type="scientific">Candidatus Methylospira mobilis</name>
    <dbReference type="NCBI Taxonomy" id="1808979"/>
    <lineage>
        <taxon>Bacteria</taxon>
        <taxon>Pseudomonadati</taxon>
        <taxon>Pseudomonadota</taxon>
        <taxon>Gammaproteobacteria</taxon>
        <taxon>Methylococcales</taxon>
        <taxon>Methylococcaceae</taxon>
        <taxon>Candidatus Methylospira</taxon>
    </lineage>
</organism>
<dbReference type="InterPro" id="IPR048635">
    <property type="entry name" value="MFD_D3"/>
</dbReference>
<accession>A0A5Q0BPN7</accession>
<evidence type="ECO:0000256" key="4">
    <source>
        <dbReference type="ARBA" id="ARBA00022763"/>
    </source>
</evidence>
<dbReference type="InterPro" id="IPR041471">
    <property type="entry name" value="UvrB_inter"/>
</dbReference>
<feature type="coiled-coil region" evidence="14">
    <location>
        <begin position="464"/>
        <end position="491"/>
    </location>
</feature>
<dbReference type="InterPro" id="IPR005118">
    <property type="entry name" value="TRCF_C"/>
</dbReference>
<dbReference type="GO" id="GO:0003684">
    <property type="term" value="F:damaged DNA binding"/>
    <property type="evidence" value="ECO:0007669"/>
    <property type="project" value="InterPro"/>
</dbReference>
<evidence type="ECO:0000313" key="18">
    <source>
        <dbReference type="Proteomes" id="UP000325755"/>
    </source>
</evidence>
<dbReference type="OrthoDB" id="9804325at2"/>
<dbReference type="Gene3D" id="3.90.1150.50">
    <property type="entry name" value="Transcription-repair-coupling factor, D7 domain"/>
    <property type="match status" value="1"/>
</dbReference>
<dbReference type="Gene3D" id="3.40.50.11140">
    <property type="match status" value="1"/>
</dbReference>
<evidence type="ECO:0000256" key="10">
    <source>
        <dbReference type="ARBA" id="ARBA00061104"/>
    </source>
</evidence>
<dbReference type="Gene3D" id="3.40.50.300">
    <property type="entry name" value="P-loop containing nucleotide triphosphate hydrolases"/>
    <property type="match status" value="2"/>
</dbReference>
<evidence type="ECO:0000256" key="11">
    <source>
        <dbReference type="ARBA" id="ARBA00061399"/>
    </source>
</evidence>
<evidence type="ECO:0000256" key="8">
    <source>
        <dbReference type="ARBA" id="ARBA00023125"/>
    </source>
</evidence>
<comment type="similarity">
    <text evidence="10 13">In the N-terminal section; belongs to the UvrB family.</text>
</comment>
<reference evidence="17 18" key="1">
    <citation type="submission" date="2019-09" db="EMBL/GenBank/DDBJ databases">
        <title>Ecophysiology of the spiral-shaped methanotroph Methylospira mobilis as revealed by the complete genome sequence.</title>
        <authorList>
            <person name="Oshkin I.Y."/>
            <person name="Dedysh S.N."/>
            <person name="Miroshnikov K."/>
            <person name="Danilova O.V."/>
            <person name="Hakobyan A."/>
            <person name="Liesack W."/>
        </authorList>
    </citation>
    <scope>NUCLEOTIDE SEQUENCE [LARGE SCALE GENOMIC DNA]</scope>
    <source>
        <strain evidence="17 18">Shm1</strain>
    </source>
</reference>
<dbReference type="InterPro" id="IPR003711">
    <property type="entry name" value="CarD-like/TRCF_RID"/>
</dbReference>
<evidence type="ECO:0000313" key="17">
    <source>
        <dbReference type="EMBL" id="QFY44048.1"/>
    </source>
</evidence>
<evidence type="ECO:0000256" key="14">
    <source>
        <dbReference type="SAM" id="Coils"/>
    </source>
</evidence>
<dbReference type="FunCoup" id="A0A5Q0BPN7">
    <property type="interactions" value="469"/>
</dbReference>
<dbReference type="SUPFAM" id="SSF143517">
    <property type="entry name" value="TRCF domain-like"/>
    <property type="match status" value="1"/>
</dbReference>
<dbReference type="InParanoid" id="A0A5Q0BPN7"/>
<sequence>MTASRSSHPIINPTLPGQRGDCIAWSGLHGCGDSLAIARAAQKNRQLNIVVTFDMPNLLRLEHELKFFLDGDFQVLQFPDWEILPYDIFSPLPEIVSHRLKTLALLPDTRQGVLVVTASTLMQRLAPRTHILANTFTLKRGSRFSIEATRQTLESVGYQCVSQVLEHGEFAVRGAIVDLFPMGSTLPYRIELFDEEVDSIRSFDPENQRSLDKVEAINLYPAREFPFDATAIKLFRQNWREQVSDNTRANTLYQDVSKSILPGGIECYLPLFVSHTETLFDYLPAQTTFIMHGPVLEAAGAFHEEALHRYQLRKTNLDRPALPVEKLYLDPMLLEQKLSEFQKILIGAAPPDSNIRQQVFNCPQLPNVTLDTRQKLPLHALNAFRENQADLRLLFIAETAGHREALLDTLHKYDLRPVVMEGWRAFLESDNKLALVVAPLSNGLWLPDAGMALVTETQLSGEKAQQRRRRKKTHERDLDALMRNLEELEIGSPVVHQDHGVGRYLGLQRLTVGGMEGEFLALEYANHDKLYVPVSSLHLINRYSGAGEDTAPLHRLGSETWQKAKRKAFERARDVAAELLDIYARRAAMPGHACNCLSDEYQAFAASFPFEETPDQENAILSVIEDMSAARPMDRVICGDVGFGKTEVAMRAAFIAAQNSRQVAVLVPTTLLAQQHYQNFRDRFADWPIRIAVLSRFVGGKQQTQLLEELAEGRIDIMIGTHKLLQKDIRFKNLGLAIIDEEHRFGVAQKEHLKKLRSELDFLTLTATPIPRTLNMALGGLRDISLIATPPANRHAIQTFVHEWSDSLIQEAITREIKRGGQAYFLHNKIETMEKMARELGALVPEARIRTAHGQMPERELEQIMLDFYHQRFNLLISTTIIESGIDVPSANTMLINRADQLGLAQLHQLRGRVGRSHHRAYAYLIVPPKALISTDAAKRLQAIESSGELGAGFMISTHDMEIRGCGELLGDEQSGQIQEIGFTLYSELLERAVKALKSGKQPELDAPMDAGPEIDLQSPALIPDDYLPDVHTRLVLYKRIASARDAGDLRALQIEMIDRFGLLPPATKTLFAVTELKLTAEKLGVRKIEAGASGGRMLFGSQANIDPVQVIFLIQNQSRIYRMDGPDKIRFLQAFDTVDEKIAFLKALCEMLSPKGNG</sequence>
<dbReference type="InterPro" id="IPR027417">
    <property type="entry name" value="P-loop_NTPase"/>
</dbReference>
<dbReference type="Gene3D" id="3.30.2060.10">
    <property type="entry name" value="Penicillin-binding protein 1b domain"/>
    <property type="match status" value="1"/>
</dbReference>
<evidence type="ECO:0000256" key="1">
    <source>
        <dbReference type="ARBA" id="ARBA00004496"/>
    </source>
</evidence>
<dbReference type="Pfam" id="PF17757">
    <property type="entry name" value="UvrB_inter"/>
    <property type="match status" value="1"/>
</dbReference>
<dbReference type="NCBIfam" id="TIGR00580">
    <property type="entry name" value="mfd"/>
    <property type="match status" value="1"/>
</dbReference>
<dbReference type="RefSeq" id="WP_153250019.1">
    <property type="nucleotide sequence ID" value="NZ_CP044205.1"/>
</dbReference>
<dbReference type="GO" id="GO:0000716">
    <property type="term" value="P:transcription-coupled nucleotide-excision repair, DNA damage recognition"/>
    <property type="evidence" value="ECO:0007669"/>
    <property type="project" value="UniProtKB-UniRule"/>
</dbReference>
<evidence type="ECO:0000256" key="13">
    <source>
        <dbReference type="HAMAP-Rule" id="MF_00969"/>
    </source>
</evidence>
<dbReference type="InterPro" id="IPR001650">
    <property type="entry name" value="Helicase_C-like"/>
</dbReference>
<evidence type="ECO:0000256" key="3">
    <source>
        <dbReference type="ARBA" id="ARBA00022741"/>
    </source>
</evidence>
<keyword evidence="5 13" id="KW-0378">Hydrolase</keyword>
<keyword evidence="3 13" id="KW-0547">Nucleotide-binding</keyword>
<dbReference type="InterPro" id="IPR036101">
    <property type="entry name" value="CarD-like/TRCF_RID_sf"/>
</dbReference>
<comment type="similarity">
    <text evidence="11 13">In the C-terminal section; belongs to the helicase family. RecG subfamily.</text>
</comment>
<keyword evidence="9 13" id="KW-0234">DNA repair</keyword>
<dbReference type="GO" id="GO:0005737">
    <property type="term" value="C:cytoplasm"/>
    <property type="evidence" value="ECO:0007669"/>
    <property type="project" value="UniProtKB-SubCell"/>
</dbReference>
<evidence type="ECO:0000256" key="7">
    <source>
        <dbReference type="ARBA" id="ARBA00022840"/>
    </source>
</evidence>
<evidence type="ECO:0000256" key="2">
    <source>
        <dbReference type="ARBA" id="ARBA00022490"/>
    </source>
</evidence>
<dbReference type="CDD" id="cd17991">
    <property type="entry name" value="DEXHc_TRCF"/>
    <property type="match status" value="1"/>
</dbReference>